<dbReference type="Proteomes" id="UP001642464">
    <property type="component" value="Unassembled WGS sequence"/>
</dbReference>
<feature type="transmembrane region" description="Helical" evidence="2">
    <location>
        <begin position="126"/>
        <end position="144"/>
    </location>
</feature>
<evidence type="ECO:0000256" key="1">
    <source>
        <dbReference type="SAM" id="MobiDB-lite"/>
    </source>
</evidence>
<evidence type="ECO:0000256" key="2">
    <source>
        <dbReference type="SAM" id="Phobius"/>
    </source>
</evidence>
<feature type="region of interest" description="Disordered" evidence="1">
    <location>
        <begin position="360"/>
        <end position="400"/>
    </location>
</feature>
<keyword evidence="2" id="KW-0472">Membrane</keyword>
<organism evidence="5 6">
    <name type="scientific">Durusdinium trenchii</name>
    <dbReference type="NCBI Taxonomy" id="1381693"/>
    <lineage>
        <taxon>Eukaryota</taxon>
        <taxon>Sar</taxon>
        <taxon>Alveolata</taxon>
        <taxon>Dinophyceae</taxon>
        <taxon>Suessiales</taxon>
        <taxon>Symbiodiniaceae</taxon>
        <taxon>Durusdinium</taxon>
    </lineage>
</organism>
<keyword evidence="2" id="KW-1133">Transmembrane helix</keyword>
<feature type="transmembrane region" description="Helical" evidence="2">
    <location>
        <begin position="201"/>
        <end position="225"/>
    </location>
</feature>
<feature type="transmembrane region" description="Helical" evidence="2">
    <location>
        <begin position="96"/>
        <end position="114"/>
    </location>
</feature>
<feature type="signal peptide" evidence="3">
    <location>
        <begin position="1"/>
        <end position="17"/>
    </location>
</feature>
<evidence type="ECO:0000313" key="5">
    <source>
        <dbReference type="EMBL" id="CAK9049090.1"/>
    </source>
</evidence>
<accession>A0ABP0MC81</accession>
<proteinExistence type="predicted"/>
<protein>
    <submittedName>
        <fullName evidence="5">Uncharacterized protein</fullName>
    </submittedName>
</protein>
<evidence type="ECO:0000313" key="4">
    <source>
        <dbReference type="EMBL" id="CAK9036084.1"/>
    </source>
</evidence>
<dbReference type="EMBL" id="CAXAMM010021001">
    <property type="protein sequence ID" value="CAK9049090.1"/>
    <property type="molecule type" value="Genomic_DNA"/>
</dbReference>
<evidence type="ECO:0000313" key="6">
    <source>
        <dbReference type="Proteomes" id="UP001642464"/>
    </source>
</evidence>
<name>A0ABP0MC81_9DINO</name>
<feature type="transmembrane region" description="Helical" evidence="2">
    <location>
        <begin position="164"/>
        <end position="189"/>
    </location>
</feature>
<comment type="caution">
    <text evidence="5">The sequence shown here is derived from an EMBL/GenBank/DDBJ whole genome shotgun (WGS) entry which is preliminary data.</text>
</comment>
<dbReference type="EMBL" id="CAXAMM010015335">
    <property type="protein sequence ID" value="CAK9036084.1"/>
    <property type="molecule type" value="Genomic_DNA"/>
</dbReference>
<gene>
    <name evidence="4" type="ORF">SCF082_LOCUS21577</name>
    <name evidence="5" type="ORF">SCF082_LOCUS27246</name>
</gene>
<reference evidence="5 6" key="1">
    <citation type="submission" date="2024-02" db="EMBL/GenBank/DDBJ databases">
        <authorList>
            <person name="Chen Y."/>
            <person name="Shah S."/>
            <person name="Dougan E. K."/>
            <person name="Thang M."/>
            <person name="Chan C."/>
        </authorList>
    </citation>
    <scope>NUCLEOTIDE SEQUENCE [LARGE SCALE GENOMIC DNA]</scope>
</reference>
<evidence type="ECO:0000256" key="3">
    <source>
        <dbReference type="SAM" id="SignalP"/>
    </source>
</evidence>
<keyword evidence="2" id="KW-0812">Transmembrane</keyword>
<keyword evidence="3" id="KW-0732">Signal</keyword>
<feature type="compositionally biased region" description="Polar residues" evidence="1">
    <location>
        <begin position="377"/>
        <end position="400"/>
    </location>
</feature>
<sequence>MSLFAAAIVALNFVFLAQHVTKYGGQLKSLLEPVWAFLWAFPLRRKDDRPARAEVEKAVWDVRARTYRHAIQFLIHQNAFVLIGMSYNLYREPSFTHVAQLCILMGVYLHAVSCEKMNLNAKNLRFLYVLFYSAFSLFIIASVWQKDTEARAVSKQVFNMSSRMIMSLIFIDTWTTGPAQVVISTAEIWQYSVQHDIADTVLFAWVQILAGSGIVAFSVILEYWITCHVSSLLDTESILSSFRRMLRGVCDGEVLLADDMTIRADAECLKHLLMNSGNFKGKSFEKLLQPAEVTRFRDFMKQSQRDALQPDEQRTRTPPCLRISLRGASDIRVGVDLWHVPMCGKDGALHLLALREDAEAQREPPQCEEPHPRLPVSPQSNAEADSLSESMSQNSSGSLLQSFPELSDMTLCVDTSSRWFDVEQAHLSFVRQPQSSDMSMPSLRRLVRPTDWETVRSKLKEVAEGGESETLRLRLLDDAKRSLIAQVQVSAYRPPRGSEDGVKLCLNFTDLVFDEKAPGSARHSLGSIEE</sequence>
<keyword evidence="6" id="KW-1185">Reference proteome</keyword>
<feature type="chain" id="PRO_5045029328" evidence="3">
    <location>
        <begin position="18"/>
        <end position="530"/>
    </location>
</feature>